<dbReference type="Proteomes" id="UP001548587">
    <property type="component" value="Unassembled WGS sequence"/>
</dbReference>
<dbReference type="RefSeq" id="WP_209926487.1">
    <property type="nucleotide sequence ID" value="NZ_JBEWCH010000011.1"/>
</dbReference>
<evidence type="ECO:0000313" key="2">
    <source>
        <dbReference type="Proteomes" id="UP001548587"/>
    </source>
</evidence>
<name>A0ABV2CAX9_9BURK</name>
<organism evidence="1 2">
    <name type="scientific">Burkholderia sola</name>
    <dbReference type="NCBI Taxonomy" id="2843302"/>
    <lineage>
        <taxon>Bacteria</taxon>
        <taxon>Pseudomonadati</taxon>
        <taxon>Pseudomonadota</taxon>
        <taxon>Betaproteobacteria</taxon>
        <taxon>Burkholderiales</taxon>
        <taxon>Burkholderiaceae</taxon>
        <taxon>Burkholderia</taxon>
        <taxon>Burkholderia cepacia complex</taxon>
    </lineage>
</organism>
<proteinExistence type="predicted"/>
<accession>A0ABV2CAX9</accession>
<reference evidence="1 2" key="1">
    <citation type="submission" date="2024-06" db="EMBL/GenBank/DDBJ databases">
        <title>Burkholderia sola in Mexico.</title>
        <authorList>
            <person name="Estrada P."/>
        </authorList>
    </citation>
    <scope>NUCLEOTIDE SEQUENCE [LARGE SCALE GENOMIC DNA]</scope>
    <source>
        <strain evidence="1 2">CpTa8-5</strain>
    </source>
</reference>
<sequence length="54" mass="6031">MTLSFLSALIQDRNVARLLQPEKTRGFYRVDLSPVEISLPAIISDPIPVMLTGF</sequence>
<evidence type="ECO:0000313" key="1">
    <source>
        <dbReference type="EMBL" id="MET1476259.1"/>
    </source>
</evidence>
<keyword evidence="2" id="KW-1185">Reference proteome</keyword>
<gene>
    <name evidence="1" type="ORF">ABXL37_18550</name>
</gene>
<dbReference type="EMBL" id="JBEWCH010000011">
    <property type="protein sequence ID" value="MET1476259.1"/>
    <property type="molecule type" value="Genomic_DNA"/>
</dbReference>
<comment type="caution">
    <text evidence="1">The sequence shown here is derived from an EMBL/GenBank/DDBJ whole genome shotgun (WGS) entry which is preliminary data.</text>
</comment>
<protein>
    <submittedName>
        <fullName evidence="1">Uncharacterized protein</fullName>
    </submittedName>
</protein>